<keyword evidence="3" id="KW-0050">Antiport</keyword>
<keyword evidence="4 8" id="KW-0812">Transmembrane</keyword>
<protein>
    <submittedName>
        <fullName evidence="10">K(+)/H(+) antiporter NhaP2</fullName>
    </submittedName>
</protein>
<evidence type="ECO:0000256" key="3">
    <source>
        <dbReference type="ARBA" id="ARBA00022449"/>
    </source>
</evidence>
<dbReference type="PANTHER" id="PTHR32507:SF8">
    <property type="entry name" value="CNH1P"/>
    <property type="match status" value="1"/>
</dbReference>
<feature type="transmembrane region" description="Helical" evidence="8">
    <location>
        <begin position="56"/>
        <end position="75"/>
    </location>
</feature>
<dbReference type="AlphaFoldDB" id="A0A1D8GAX0"/>
<dbReference type="PATRIC" id="fig|285473.5.peg.5781"/>
<dbReference type="Proteomes" id="UP000095349">
    <property type="component" value="Chromosome"/>
</dbReference>
<feature type="transmembrane region" description="Helical" evidence="8">
    <location>
        <begin position="114"/>
        <end position="132"/>
    </location>
</feature>
<evidence type="ECO:0000313" key="11">
    <source>
        <dbReference type="Proteomes" id="UP000095349"/>
    </source>
</evidence>
<reference evidence="10 11" key="1">
    <citation type="submission" date="2016-09" db="EMBL/GenBank/DDBJ databases">
        <title>Streptomyces rubrolavendulae MJM4426 Genome sequencing and assembly.</title>
        <authorList>
            <person name="Kim J.-G."/>
        </authorList>
    </citation>
    <scope>NUCLEOTIDE SEQUENCE [LARGE SCALE GENOMIC DNA]</scope>
    <source>
        <strain evidence="10 11">MJM4426</strain>
    </source>
</reference>
<proteinExistence type="predicted"/>
<dbReference type="GO" id="GO:1902600">
    <property type="term" value="P:proton transmembrane transport"/>
    <property type="evidence" value="ECO:0007669"/>
    <property type="project" value="InterPro"/>
</dbReference>
<keyword evidence="7 8" id="KW-0472">Membrane</keyword>
<feature type="transmembrane region" description="Helical" evidence="8">
    <location>
        <begin position="144"/>
        <end position="166"/>
    </location>
</feature>
<accession>A0A1D8GAX0</accession>
<evidence type="ECO:0000256" key="2">
    <source>
        <dbReference type="ARBA" id="ARBA00022448"/>
    </source>
</evidence>
<evidence type="ECO:0000313" key="10">
    <source>
        <dbReference type="EMBL" id="AOT62582.1"/>
    </source>
</evidence>
<evidence type="ECO:0000256" key="6">
    <source>
        <dbReference type="ARBA" id="ARBA00023065"/>
    </source>
</evidence>
<keyword evidence="11" id="KW-1185">Reference proteome</keyword>
<dbReference type="Pfam" id="PF00999">
    <property type="entry name" value="Na_H_Exchanger"/>
    <property type="match status" value="1"/>
</dbReference>
<evidence type="ECO:0000256" key="5">
    <source>
        <dbReference type="ARBA" id="ARBA00022989"/>
    </source>
</evidence>
<evidence type="ECO:0000256" key="7">
    <source>
        <dbReference type="ARBA" id="ARBA00023136"/>
    </source>
</evidence>
<dbReference type="InterPro" id="IPR006153">
    <property type="entry name" value="Cation/H_exchanger_TM"/>
</dbReference>
<feature type="transmembrane region" description="Helical" evidence="8">
    <location>
        <begin position="82"/>
        <end position="102"/>
    </location>
</feature>
<sequence>MPGGCAYPMITLPRRVVVAGAAGRSLRGVRCAVCLSGGGVRPGRPGHTTAVMPGDVLFALFGAGALAAAVLPRLVAGRPLSVPLVFLLCGMAFQALPVPLPAVDPVADRVWVEHLTEICVIVSLMGAGLALNRPVGRRTWQAPWRLLGVAMPLTIAATGLLAWWLLDWPPAAALLLAAALAPTDPVLASEVRVGAPTESEHDEDEVRFALTGEAGLNDGLAFPVVMAAVALAGSAGAGLSGEWVGEWLLVDVVYRCAVGVLGGLAVGRLLGWLFFRAERRAVRLSEHRDGFVALGATFLAYGVTELAHGYGFLAVFVTACRIRAAERDHGYHTVLHDFVEQVERLLTAGLLFLLGAFVARGGLAALSWRGAAVGLLLLLAVRPLTGWVAQLGTVAGPRERVVTAFFGIRGVGSLFYLAYALGSEGFHVPAEELWAVVAFTVVASVLVHGVSAAPVISRLDRMRVVRARRRRGGGRPGDDEVAHERI</sequence>
<dbReference type="KEGG" id="srn:A4G23_05481"/>
<dbReference type="STRING" id="285473.A4G23_05481"/>
<evidence type="ECO:0000256" key="8">
    <source>
        <dbReference type="SAM" id="Phobius"/>
    </source>
</evidence>
<organism evidence="10 11">
    <name type="scientific">Streptomyces rubrolavendulae</name>
    <dbReference type="NCBI Taxonomy" id="285473"/>
    <lineage>
        <taxon>Bacteria</taxon>
        <taxon>Bacillati</taxon>
        <taxon>Actinomycetota</taxon>
        <taxon>Actinomycetes</taxon>
        <taxon>Kitasatosporales</taxon>
        <taxon>Streptomycetaceae</taxon>
        <taxon>Streptomyces</taxon>
    </lineage>
</organism>
<feature type="transmembrane region" description="Helical" evidence="8">
    <location>
        <begin position="433"/>
        <end position="456"/>
    </location>
</feature>
<feature type="domain" description="Cation/H+ exchanger transmembrane" evidence="9">
    <location>
        <begin position="73"/>
        <end position="456"/>
    </location>
</feature>
<keyword evidence="2" id="KW-0813">Transport</keyword>
<evidence type="ECO:0000256" key="4">
    <source>
        <dbReference type="ARBA" id="ARBA00022692"/>
    </source>
</evidence>
<feature type="transmembrane region" description="Helical" evidence="8">
    <location>
        <begin position="371"/>
        <end position="389"/>
    </location>
</feature>
<name>A0A1D8GAX0_9ACTN</name>
<dbReference type="GO" id="GO:0005886">
    <property type="term" value="C:plasma membrane"/>
    <property type="evidence" value="ECO:0007669"/>
    <property type="project" value="UniProtKB-SubCell"/>
</dbReference>
<feature type="transmembrane region" description="Helical" evidence="8">
    <location>
        <begin position="401"/>
        <end position="421"/>
    </location>
</feature>
<dbReference type="EMBL" id="CP017316">
    <property type="protein sequence ID" value="AOT62582.1"/>
    <property type="molecule type" value="Genomic_DNA"/>
</dbReference>
<dbReference type="GO" id="GO:0015297">
    <property type="term" value="F:antiporter activity"/>
    <property type="evidence" value="ECO:0007669"/>
    <property type="project" value="UniProtKB-KW"/>
</dbReference>
<keyword evidence="6" id="KW-0406">Ion transport</keyword>
<dbReference type="PANTHER" id="PTHR32507">
    <property type="entry name" value="NA(+)/H(+) ANTIPORTER 1"/>
    <property type="match status" value="1"/>
</dbReference>
<feature type="transmembrane region" description="Helical" evidence="8">
    <location>
        <begin position="345"/>
        <end position="365"/>
    </location>
</feature>
<evidence type="ECO:0000256" key="1">
    <source>
        <dbReference type="ARBA" id="ARBA00004651"/>
    </source>
</evidence>
<feature type="transmembrane region" description="Helical" evidence="8">
    <location>
        <begin position="220"/>
        <end position="240"/>
    </location>
</feature>
<gene>
    <name evidence="10" type="primary">nhaP2_2</name>
    <name evidence="10" type="ORF">A4G23_05481</name>
</gene>
<comment type="subcellular location">
    <subcellularLocation>
        <location evidence="1">Cell membrane</location>
        <topology evidence="1">Multi-pass membrane protein</topology>
    </subcellularLocation>
</comment>
<evidence type="ECO:0000259" key="9">
    <source>
        <dbReference type="Pfam" id="PF00999"/>
    </source>
</evidence>
<keyword evidence="5 8" id="KW-1133">Transmembrane helix</keyword>
<feature type="transmembrane region" description="Helical" evidence="8">
    <location>
        <begin position="252"/>
        <end position="275"/>
    </location>
</feature>